<comment type="caution">
    <text evidence="1">The sequence shown here is derived from an EMBL/GenBank/DDBJ whole genome shotgun (WGS) entry which is preliminary data.</text>
</comment>
<proteinExistence type="predicted"/>
<dbReference type="EMBL" id="LAZR01010565">
    <property type="protein sequence ID" value="KKM66270.1"/>
    <property type="molecule type" value="Genomic_DNA"/>
</dbReference>
<sequence>MSQKYIDKDVVVREDIEIAMSNFMPRFGVEGDVRIAQEYSDLLNLLSLQKRDVVRLRQLRQMTKTKSARMKEIEQKEDHLLWLLKNKK</sequence>
<name>A0A0F9LPH8_9ZZZZ</name>
<evidence type="ECO:0000313" key="1">
    <source>
        <dbReference type="EMBL" id="KKM66270.1"/>
    </source>
</evidence>
<accession>A0A0F9LPH8</accession>
<reference evidence="1" key="1">
    <citation type="journal article" date="2015" name="Nature">
        <title>Complex archaea that bridge the gap between prokaryotes and eukaryotes.</title>
        <authorList>
            <person name="Spang A."/>
            <person name="Saw J.H."/>
            <person name="Jorgensen S.L."/>
            <person name="Zaremba-Niedzwiedzka K."/>
            <person name="Martijn J."/>
            <person name="Lind A.E."/>
            <person name="van Eijk R."/>
            <person name="Schleper C."/>
            <person name="Guy L."/>
            <person name="Ettema T.J."/>
        </authorList>
    </citation>
    <scope>NUCLEOTIDE SEQUENCE</scope>
</reference>
<gene>
    <name evidence="1" type="ORF">LCGC14_1482800</name>
</gene>
<organism evidence="1">
    <name type="scientific">marine sediment metagenome</name>
    <dbReference type="NCBI Taxonomy" id="412755"/>
    <lineage>
        <taxon>unclassified sequences</taxon>
        <taxon>metagenomes</taxon>
        <taxon>ecological metagenomes</taxon>
    </lineage>
</organism>
<dbReference type="AlphaFoldDB" id="A0A0F9LPH8"/>
<protein>
    <submittedName>
        <fullName evidence="1">Uncharacterized protein</fullName>
    </submittedName>
</protein>